<dbReference type="SUPFAM" id="SSF89095">
    <property type="entry name" value="GatB/YqeY motif"/>
    <property type="match status" value="1"/>
</dbReference>
<dbReference type="InterPro" id="IPR023168">
    <property type="entry name" value="GatB_Yqey_C_2"/>
</dbReference>
<evidence type="ECO:0000313" key="2">
    <source>
        <dbReference type="Proteomes" id="UP000600865"/>
    </source>
</evidence>
<proteinExistence type="predicted"/>
<organism evidence="1 2">
    <name type="scientific">Litorimonas cladophorae</name>
    <dbReference type="NCBI Taxonomy" id="1220491"/>
    <lineage>
        <taxon>Bacteria</taxon>
        <taxon>Pseudomonadati</taxon>
        <taxon>Pseudomonadota</taxon>
        <taxon>Alphaproteobacteria</taxon>
        <taxon>Maricaulales</taxon>
        <taxon>Robiginitomaculaceae</taxon>
    </lineage>
</organism>
<dbReference type="AlphaFoldDB" id="A0A918KMF3"/>
<reference evidence="1 2" key="1">
    <citation type="journal article" date="2014" name="Int. J. Syst. Evol. Microbiol.">
        <title>Complete genome sequence of Corynebacterium casei LMG S-19264T (=DSM 44701T), isolated from a smear-ripened cheese.</title>
        <authorList>
            <consortium name="US DOE Joint Genome Institute (JGI-PGF)"/>
            <person name="Walter F."/>
            <person name="Albersmeier A."/>
            <person name="Kalinowski J."/>
            <person name="Ruckert C."/>
        </authorList>
    </citation>
    <scope>NUCLEOTIDE SEQUENCE [LARGE SCALE GENOMIC DNA]</scope>
    <source>
        <strain evidence="1 2">KCTC 23968</strain>
    </source>
</reference>
<sequence length="165" mass="18215">MVNRMTDAAEIRSQINEAIKAAMKSKDKLRVSTLRLVTAAVKDRDIAARAEDRCEGIDAAEIMSLLAKMVKQRKESAKTYEDNGRPELAEREREEIEIIRDFMPKPLSDDEMKTVIANLVKDSGATCLKDMGKIMGKLKTGYAGRVDMGKAGAVVKDHLCNQAAS</sequence>
<keyword evidence="2" id="KW-1185">Reference proteome</keyword>
<dbReference type="PANTHER" id="PTHR28055:SF1">
    <property type="entry name" value="ALTERED INHERITANCE OF MITOCHONDRIA PROTEIN 41, MITOCHONDRIAL"/>
    <property type="match status" value="1"/>
</dbReference>
<name>A0A918KMF3_9PROT</name>
<dbReference type="Gene3D" id="1.10.1510.10">
    <property type="entry name" value="Uncharacterised protein YqeY/AIM41 PF09424, N-terminal domain"/>
    <property type="match status" value="1"/>
</dbReference>
<dbReference type="PANTHER" id="PTHR28055">
    <property type="entry name" value="ALTERED INHERITANCE OF MITOCHONDRIA PROTEIN 41, MITOCHONDRIAL"/>
    <property type="match status" value="1"/>
</dbReference>
<evidence type="ECO:0000313" key="1">
    <source>
        <dbReference type="EMBL" id="GGX69388.1"/>
    </source>
</evidence>
<dbReference type="InterPro" id="IPR003789">
    <property type="entry name" value="Asn/Gln_tRNA_amidoTrase-B-like"/>
</dbReference>
<protein>
    <submittedName>
        <fullName evidence="1">Aspartyl-tRNA amidotransferase subunit B</fullName>
    </submittedName>
</protein>
<dbReference type="EMBL" id="BMYV01000002">
    <property type="protein sequence ID" value="GGX69388.1"/>
    <property type="molecule type" value="Genomic_DNA"/>
</dbReference>
<accession>A0A918KMF3</accession>
<dbReference type="InterPro" id="IPR042184">
    <property type="entry name" value="YqeY/Aim41_N"/>
</dbReference>
<dbReference type="Proteomes" id="UP000600865">
    <property type="component" value="Unassembled WGS sequence"/>
</dbReference>
<comment type="caution">
    <text evidence="1">The sequence shown here is derived from an EMBL/GenBank/DDBJ whole genome shotgun (WGS) entry which is preliminary data.</text>
</comment>
<dbReference type="RefSeq" id="WP_233349981.1">
    <property type="nucleotide sequence ID" value="NZ_BMYV01000002.1"/>
</dbReference>
<dbReference type="Pfam" id="PF09424">
    <property type="entry name" value="YqeY"/>
    <property type="match status" value="1"/>
</dbReference>
<dbReference type="Gene3D" id="1.10.10.410">
    <property type="match status" value="1"/>
</dbReference>
<gene>
    <name evidence="1" type="ORF">GCM10011309_19230</name>
</gene>
<dbReference type="GO" id="GO:0016884">
    <property type="term" value="F:carbon-nitrogen ligase activity, with glutamine as amido-N-donor"/>
    <property type="evidence" value="ECO:0007669"/>
    <property type="project" value="InterPro"/>
</dbReference>
<dbReference type="InterPro" id="IPR019004">
    <property type="entry name" value="YqeY/Aim41"/>
</dbReference>